<evidence type="ECO:0000256" key="1">
    <source>
        <dbReference type="SAM" id="MobiDB-lite"/>
    </source>
</evidence>
<accession>A0A8D8CFK5</accession>
<protein>
    <submittedName>
        <fullName evidence="2">(northern house mosquito) hypothetical protein</fullName>
    </submittedName>
</protein>
<feature type="compositionally biased region" description="Low complexity" evidence="1">
    <location>
        <begin position="62"/>
        <end position="75"/>
    </location>
</feature>
<feature type="region of interest" description="Disordered" evidence="1">
    <location>
        <begin position="46"/>
        <end position="97"/>
    </location>
</feature>
<evidence type="ECO:0000313" key="2">
    <source>
        <dbReference type="EMBL" id="CAG6491824.1"/>
    </source>
</evidence>
<organism evidence="2">
    <name type="scientific">Culex pipiens</name>
    <name type="common">House mosquito</name>
    <dbReference type="NCBI Taxonomy" id="7175"/>
    <lineage>
        <taxon>Eukaryota</taxon>
        <taxon>Metazoa</taxon>
        <taxon>Ecdysozoa</taxon>
        <taxon>Arthropoda</taxon>
        <taxon>Hexapoda</taxon>
        <taxon>Insecta</taxon>
        <taxon>Pterygota</taxon>
        <taxon>Neoptera</taxon>
        <taxon>Endopterygota</taxon>
        <taxon>Diptera</taxon>
        <taxon>Nematocera</taxon>
        <taxon>Culicoidea</taxon>
        <taxon>Culicidae</taxon>
        <taxon>Culicinae</taxon>
        <taxon>Culicini</taxon>
        <taxon>Culex</taxon>
        <taxon>Culex</taxon>
    </lineage>
</organism>
<dbReference type="EMBL" id="HBUE01119745">
    <property type="protein sequence ID" value="CAG6491824.1"/>
    <property type="molecule type" value="Transcribed_RNA"/>
</dbReference>
<name>A0A8D8CFK5_CULPI</name>
<sequence length="151" mass="16154">MQLWTVSAAGAVPVVQRHLDHRTQGILDDAVLLDVAEGVRQRQLHRRGQADAAAVRGPHQPDPAAAAAGHEAGQPRLLALRPGAQPAEGGRNVRADHPAAAGIRRERGRHEHGQHVQGELRVLQLGRPPGAVLQGPVLLEAAQVLREDLRL</sequence>
<reference evidence="2" key="1">
    <citation type="submission" date="2021-05" db="EMBL/GenBank/DDBJ databases">
        <authorList>
            <person name="Alioto T."/>
            <person name="Alioto T."/>
            <person name="Gomez Garrido J."/>
        </authorList>
    </citation>
    <scope>NUCLEOTIDE SEQUENCE</scope>
</reference>
<proteinExistence type="predicted"/>
<dbReference type="AlphaFoldDB" id="A0A8D8CFK5"/>